<dbReference type="RefSeq" id="WP_083371940.1">
    <property type="nucleotide sequence ID" value="NZ_LT629776.1"/>
</dbReference>
<evidence type="ECO:0000256" key="1">
    <source>
        <dbReference type="ARBA" id="ARBA00000085"/>
    </source>
</evidence>
<evidence type="ECO:0000313" key="19">
    <source>
        <dbReference type="EMBL" id="SDS28447.1"/>
    </source>
</evidence>
<evidence type="ECO:0000256" key="4">
    <source>
        <dbReference type="ARBA" id="ARBA00022475"/>
    </source>
</evidence>
<reference evidence="19 20" key="1">
    <citation type="submission" date="2016-10" db="EMBL/GenBank/DDBJ databases">
        <authorList>
            <person name="de Groot N.N."/>
        </authorList>
    </citation>
    <scope>NUCLEOTIDE SEQUENCE [LARGE SCALE GENOMIC DNA]</scope>
    <source>
        <strain evidence="19 20">DSM 22126</strain>
    </source>
</reference>
<dbReference type="FunFam" id="3.30.565.10:FF:000013">
    <property type="entry name" value="Two-component sensor histidine kinase"/>
    <property type="match status" value="1"/>
</dbReference>
<protein>
    <recommendedName>
        <fullName evidence="14">Sensor histidine kinase MtrB</fullName>
        <ecNumber evidence="3">2.7.13.3</ecNumber>
    </recommendedName>
</protein>
<evidence type="ECO:0000259" key="18">
    <source>
        <dbReference type="PROSITE" id="PS50885"/>
    </source>
</evidence>
<evidence type="ECO:0000256" key="15">
    <source>
        <dbReference type="SAM" id="MobiDB-lite"/>
    </source>
</evidence>
<keyword evidence="11 16" id="KW-1133">Transmembrane helix</keyword>
<evidence type="ECO:0000256" key="7">
    <source>
        <dbReference type="ARBA" id="ARBA00022692"/>
    </source>
</evidence>
<dbReference type="InterPro" id="IPR036890">
    <property type="entry name" value="HATPase_C_sf"/>
</dbReference>
<dbReference type="SUPFAM" id="SSF55874">
    <property type="entry name" value="ATPase domain of HSP90 chaperone/DNA topoisomerase II/histidine kinase"/>
    <property type="match status" value="1"/>
</dbReference>
<evidence type="ECO:0000313" key="20">
    <source>
        <dbReference type="Proteomes" id="UP000185663"/>
    </source>
</evidence>
<evidence type="ECO:0000256" key="8">
    <source>
        <dbReference type="ARBA" id="ARBA00022741"/>
    </source>
</evidence>
<feature type="domain" description="HAMP" evidence="18">
    <location>
        <begin position="251"/>
        <end position="303"/>
    </location>
</feature>
<evidence type="ECO:0000256" key="9">
    <source>
        <dbReference type="ARBA" id="ARBA00022777"/>
    </source>
</evidence>
<evidence type="ECO:0000256" key="14">
    <source>
        <dbReference type="ARBA" id="ARBA00035305"/>
    </source>
</evidence>
<evidence type="ECO:0000256" key="3">
    <source>
        <dbReference type="ARBA" id="ARBA00012438"/>
    </source>
</evidence>
<keyword evidence="8" id="KW-0547">Nucleotide-binding</keyword>
<feature type="region of interest" description="Disordered" evidence="15">
    <location>
        <begin position="548"/>
        <end position="584"/>
    </location>
</feature>
<dbReference type="OrthoDB" id="9786919at2"/>
<dbReference type="PROSITE" id="PS50109">
    <property type="entry name" value="HIS_KIN"/>
    <property type="match status" value="1"/>
</dbReference>
<feature type="transmembrane region" description="Helical" evidence="16">
    <location>
        <begin position="47"/>
        <end position="68"/>
    </location>
</feature>
<dbReference type="CDD" id="cd00075">
    <property type="entry name" value="HATPase"/>
    <property type="match status" value="1"/>
</dbReference>
<dbReference type="Pfam" id="PF02518">
    <property type="entry name" value="HATPase_c"/>
    <property type="match status" value="1"/>
</dbReference>
<keyword evidence="12" id="KW-0902">Two-component regulatory system</keyword>
<dbReference type="SUPFAM" id="SSF158472">
    <property type="entry name" value="HAMP domain-like"/>
    <property type="match status" value="1"/>
</dbReference>
<dbReference type="SMART" id="SM00387">
    <property type="entry name" value="HATPase_c"/>
    <property type="match status" value="1"/>
</dbReference>
<dbReference type="AlphaFoldDB" id="A0A1H1QYB1"/>
<dbReference type="STRING" id="545619.SAMN04489860_1209"/>
<dbReference type="SMART" id="SM00304">
    <property type="entry name" value="HAMP"/>
    <property type="match status" value="1"/>
</dbReference>
<dbReference type="Gene3D" id="3.30.565.10">
    <property type="entry name" value="Histidine kinase-like ATPase, C-terminal domain"/>
    <property type="match status" value="1"/>
</dbReference>
<dbReference type="Proteomes" id="UP000185663">
    <property type="component" value="Chromosome I"/>
</dbReference>
<dbReference type="GO" id="GO:0005886">
    <property type="term" value="C:plasma membrane"/>
    <property type="evidence" value="ECO:0007669"/>
    <property type="project" value="UniProtKB-SubCell"/>
</dbReference>
<keyword evidence="20" id="KW-1185">Reference proteome</keyword>
<comment type="subcellular location">
    <subcellularLocation>
        <location evidence="2">Cell membrane</location>
        <topology evidence="2">Multi-pass membrane protein</topology>
    </subcellularLocation>
</comment>
<dbReference type="CDD" id="cd06225">
    <property type="entry name" value="HAMP"/>
    <property type="match status" value="1"/>
</dbReference>
<dbReference type="eggNOG" id="COG5002">
    <property type="taxonomic scope" value="Bacteria"/>
</dbReference>
<keyword evidence="7 16" id="KW-0812">Transmembrane</keyword>
<keyword evidence="9 19" id="KW-0418">Kinase</keyword>
<evidence type="ECO:0000256" key="6">
    <source>
        <dbReference type="ARBA" id="ARBA00022679"/>
    </source>
</evidence>
<dbReference type="Gene3D" id="6.10.340.10">
    <property type="match status" value="1"/>
</dbReference>
<keyword evidence="10" id="KW-0067">ATP-binding</keyword>
<dbReference type="EC" id="2.7.13.3" evidence="3"/>
<sequence length="584" mass="63845">MSTDGPSSSGRSSRRRASDLVRSVAERARLGGARAVWVWRSSLQLRVVSSALAVGILTVAALGAYMSTTIRDGVFDQRLAEVDDESARSTAQAQSQFDAAPATSPDSVQTLLYDMLWVIQASGSGSRHVFLWSEDDQSGVIDVSTAPQYDDLVTEEMRERTVETADPDSAVNQVLQSVAIPLDPADPDSAVVPGVVVGTTVNVPVEGTFELYYLYSFEPEQETLDFMQRSLFSGAVVLVVLLGVIAWMVTRQAVDPVRRAARVAERLADGLLDERLTVRGHDEMATLARSFNEMAQSLQEQINRMEELSLLQRRFVSDVSHELRTPLTTVRMASEVLYASRDDFDPAAKRSAELMQTQLDRFEELLADLLEISRFDAGAAMLDAERRDLRDVVDRAVDNAQTLAASKGVWLAVDLGDEPASADIDPRRVERVVRNLLNNAIEHAEQGPVEVRVAAEPRSVAVVVRDYGVGMTVQQVDRVFDRFWRADPARARTTGGTGLGLAISLEDARLHGGWLDVWARPDQGSAFRLTLPRRAGIVLDGSPLELVPATADRRDDPHPPSGAIRMDASDPTSLPAMAPGQEES</sequence>
<dbReference type="SMART" id="SM00388">
    <property type="entry name" value="HisKA"/>
    <property type="match status" value="1"/>
</dbReference>
<feature type="domain" description="Histidine kinase" evidence="17">
    <location>
        <begin position="318"/>
        <end position="535"/>
    </location>
</feature>
<evidence type="ECO:0000256" key="2">
    <source>
        <dbReference type="ARBA" id="ARBA00004651"/>
    </source>
</evidence>
<comment type="catalytic activity">
    <reaction evidence="1">
        <text>ATP + protein L-histidine = ADP + protein N-phospho-L-histidine.</text>
        <dbReference type="EC" id="2.7.13.3"/>
    </reaction>
</comment>
<dbReference type="SUPFAM" id="SSF47384">
    <property type="entry name" value="Homodimeric domain of signal transducing histidine kinase"/>
    <property type="match status" value="1"/>
</dbReference>
<dbReference type="Gene3D" id="1.10.287.130">
    <property type="match status" value="1"/>
</dbReference>
<name>A0A1H1QYB1_9CELL</name>
<organism evidence="19 20">
    <name type="scientific">Paraoerskovia marina</name>
    <dbReference type="NCBI Taxonomy" id="545619"/>
    <lineage>
        <taxon>Bacteria</taxon>
        <taxon>Bacillati</taxon>
        <taxon>Actinomycetota</taxon>
        <taxon>Actinomycetes</taxon>
        <taxon>Micrococcales</taxon>
        <taxon>Cellulomonadaceae</taxon>
        <taxon>Paraoerskovia</taxon>
    </lineage>
</organism>
<evidence type="ECO:0000256" key="13">
    <source>
        <dbReference type="ARBA" id="ARBA00023136"/>
    </source>
</evidence>
<dbReference type="InterPro" id="IPR047669">
    <property type="entry name" value="MtrAB_MtrB"/>
</dbReference>
<dbReference type="InterPro" id="IPR003661">
    <property type="entry name" value="HisK_dim/P_dom"/>
</dbReference>
<proteinExistence type="predicted"/>
<evidence type="ECO:0000256" key="12">
    <source>
        <dbReference type="ARBA" id="ARBA00023012"/>
    </source>
</evidence>
<keyword evidence="4" id="KW-1003">Cell membrane</keyword>
<dbReference type="GO" id="GO:0000155">
    <property type="term" value="F:phosphorelay sensor kinase activity"/>
    <property type="evidence" value="ECO:0007669"/>
    <property type="project" value="InterPro"/>
</dbReference>
<dbReference type="InterPro" id="IPR003594">
    <property type="entry name" value="HATPase_dom"/>
</dbReference>
<keyword evidence="6" id="KW-0808">Transferase</keyword>
<dbReference type="InterPro" id="IPR005467">
    <property type="entry name" value="His_kinase_dom"/>
</dbReference>
<dbReference type="PANTHER" id="PTHR43547:SF2">
    <property type="entry name" value="HYBRID SIGNAL TRANSDUCTION HISTIDINE KINASE C"/>
    <property type="match status" value="1"/>
</dbReference>
<dbReference type="InterPro" id="IPR004358">
    <property type="entry name" value="Sig_transdc_His_kin-like_C"/>
</dbReference>
<keyword evidence="13 16" id="KW-0472">Membrane</keyword>
<evidence type="ECO:0000256" key="5">
    <source>
        <dbReference type="ARBA" id="ARBA00022553"/>
    </source>
</evidence>
<dbReference type="Pfam" id="PF00672">
    <property type="entry name" value="HAMP"/>
    <property type="match status" value="1"/>
</dbReference>
<dbReference type="PANTHER" id="PTHR43547">
    <property type="entry name" value="TWO-COMPONENT HISTIDINE KINASE"/>
    <property type="match status" value="1"/>
</dbReference>
<evidence type="ECO:0000256" key="10">
    <source>
        <dbReference type="ARBA" id="ARBA00022840"/>
    </source>
</evidence>
<dbReference type="NCBIfam" id="NF040691">
    <property type="entry name" value="MtrAB_MtrB"/>
    <property type="match status" value="1"/>
</dbReference>
<accession>A0A1H1QYB1</accession>
<evidence type="ECO:0000259" key="17">
    <source>
        <dbReference type="PROSITE" id="PS50109"/>
    </source>
</evidence>
<evidence type="ECO:0000256" key="16">
    <source>
        <dbReference type="SAM" id="Phobius"/>
    </source>
</evidence>
<dbReference type="InterPro" id="IPR036097">
    <property type="entry name" value="HisK_dim/P_sf"/>
</dbReference>
<dbReference type="GO" id="GO:0005524">
    <property type="term" value="F:ATP binding"/>
    <property type="evidence" value="ECO:0007669"/>
    <property type="project" value="UniProtKB-KW"/>
</dbReference>
<evidence type="ECO:0000256" key="11">
    <source>
        <dbReference type="ARBA" id="ARBA00022989"/>
    </source>
</evidence>
<dbReference type="FunFam" id="1.10.287.130:FF:000010">
    <property type="entry name" value="Two-component sensor histidine kinase"/>
    <property type="match status" value="1"/>
</dbReference>
<keyword evidence="5" id="KW-0597">Phosphoprotein</keyword>
<dbReference type="EMBL" id="LT629776">
    <property type="protein sequence ID" value="SDS28447.1"/>
    <property type="molecule type" value="Genomic_DNA"/>
</dbReference>
<dbReference type="Pfam" id="PF00512">
    <property type="entry name" value="HisKA"/>
    <property type="match status" value="1"/>
</dbReference>
<dbReference type="CDD" id="cd00082">
    <property type="entry name" value="HisKA"/>
    <property type="match status" value="1"/>
</dbReference>
<feature type="transmembrane region" description="Helical" evidence="16">
    <location>
        <begin position="231"/>
        <end position="249"/>
    </location>
</feature>
<dbReference type="PRINTS" id="PR00344">
    <property type="entry name" value="BCTRLSENSOR"/>
</dbReference>
<dbReference type="PROSITE" id="PS50885">
    <property type="entry name" value="HAMP"/>
    <property type="match status" value="1"/>
</dbReference>
<gene>
    <name evidence="19" type="ORF">SAMN04489860_1209</name>
</gene>
<dbReference type="InterPro" id="IPR003660">
    <property type="entry name" value="HAMP_dom"/>
</dbReference>